<dbReference type="Gene3D" id="2.40.50.140">
    <property type="entry name" value="Nucleic acid-binding proteins"/>
    <property type="match status" value="1"/>
</dbReference>
<dbReference type="Proteomes" id="UP000037923">
    <property type="component" value="Unassembled WGS sequence"/>
</dbReference>
<evidence type="ECO:0000256" key="2">
    <source>
        <dbReference type="ARBA" id="ARBA00022598"/>
    </source>
</evidence>
<evidence type="ECO:0000313" key="8">
    <source>
        <dbReference type="EMBL" id="KPA86892.1"/>
    </source>
</evidence>
<sequence>MKVTWLLRRCGGAVGGRTLILMRAAQRARVGASSWTSLVAASALKRKSPRRQRRSSQDGNHNHRAVVRSTTTATSHLSLAEFHPAIARTWIAAASSKMLQPQHVSPGSRKLAWWICPSCQHQYNRRIDLHLAAGGECPKCKAKPSLQPTATAASPQRGLQRRRGRVGTAAVERKKTATPPSPSAAAVAVIAHRCRPDSSQATLAADNANMLSKSVADDQYLRVRETRNLLPMLAKNFDDEKAKIGAAEVLRVSPKLDGIRCVVAYRADTKQVLFFSRSGTLFECCDDVIDPAVRHLFEVDPTLVLDGELYNDSINLAQLALLQKGKQRPKASRSPSDPAAAFYATLLAAAAGGKEGRTSGAAKGTNKAGGNGGAAVTDTEKPVVIRFEQLTSAIRTTRQHRTPAVAALQRQLQYHVFDVLYARDFVTGSAATVPFSMRHAVLEKLLAEATTYNLSHIQDYNPLVLRCVPNYACTLDSVDTVLRAAMRVGYEGVMIRREGKGKHASVPQAAKTKVRRAAAATSSSATTSTAPAPSSGDGSGGYGYGQRSGTLLKYKVMQDAEYVIVGAVEGSGKWKGSLGSFICVTPDEQQRFTVTPASTDSEKKRMWRTWRQAYKGKALTVQYQELTPDGVPRFPVGKGVRGAADGHDWL</sequence>
<dbReference type="Pfam" id="PF14743">
    <property type="entry name" value="DNA_ligase_OB_2"/>
    <property type="match status" value="1"/>
</dbReference>
<dbReference type="PROSITE" id="PS50160">
    <property type="entry name" value="DNA_LIGASE_A3"/>
    <property type="match status" value="1"/>
</dbReference>
<evidence type="ECO:0000256" key="1">
    <source>
        <dbReference type="ARBA" id="ARBA00001968"/>
    </source>
</evidence>
<dbReference type="VEuPathDB" id="TriTrypDB:LpyrH10_01_9330"/>
<keyword evidence="5" id="KW-0234">DNA repair</keyword>
<dbReference type="GO" id="GO:0006310">
    <property type="term" value="P:DNA recombination"/>
    <property type="evidence" value="ECO:0007669"/>
    <property type="project" value="InterPro"/>
</dbReference>
<evidence type="ECO:0000256" key="3">
    <source>
        <dbReference type="ARBA" id="ARBA00022705"/>
    </source>
</evidence>
<keyword evidence="9" id="KW-1185">Reference proteome</keyword>
<dbReference type="RefSeq" id="XP_015665332.1">
    <property type="nucleotide sequence ID" value="XM_015797324.1"/>
</dbReference>
<dbReference type="InterPro" id="IPR029319">
    <property type="entry name" value="DNA_ligase_OB"/>
</dbReference>
<dbReference type="PANTHER" id="PTHR47810">
    <property type="entry name" value="DNA LIGASE"/>
    <property type="match status" value="1"/>
</dbReference>
<evidence type="ECO:0000256" key="5">
    <source>
        <dbReference type="ARBA" id="ARBA00023204"/>
    </source>
</evidence>
<feature type="compositionally biased region" description="Basic residues" evidence="6">
    <location>
        <begin position="44"/>
        <end position="54"/>
    </location>
</feature>
<feature type="compositionally biased region" description="Low complexity" evidence="6">
    <location>
        <begin position="517"/>
        <end position="536"/>
    </location>
</feature>
<dbReference type="InterPro" id="IPR050326">
    <property type="entry name" value="NAD_dep_DNA_ligaseB"/>
</dbReference>
<dbReference type="GO" id="GO:0003910">
    <property type="term" value="F:DNA ligase (ATP) activity"/>
    <property type="evidence" value="ECO:0007669"/>
    <property type="project" value="InterPro"/>
</dbReference>
<reference evidence="8 9" key="1">
    <citation type="submission" date="2015-07" db="EMBL/GenBank/DDBJ databases">
        <title>High-quality genome of monoxenous trypanosomatid Leptomonas pyrrhocoris.</title>
        <authorList>
            <person name="Flegontov P."/>
            <person name="Butenko A."/>
            <person name="Firsov S."/>
            <person name="Vlcek C."/>
            <person name="Logacheva M.D."/>
            <person name="Field M."/>
            <person name="Filatov D."/>
            <person name="Flegontova O."/>
            <person name="Gerasimov E."/>
            <person name="Jackson A.P."/>
            <person name="Kelly S."/>
            <person name="Opperdoes F."/>
            <person name="O'Reilly A."/>
            <person name="Votypka J."/>
            <person name="Yurchenko V."/>
            <person name="Lukes J."/>
        </authorList>
    </citation>
    <scope>NUCLEOTIDE SEQUENCE [LARGE SCALE GENOMIC DNA]</scope>
    <source>
        <strain evidence="8">H10</strain>
    </source>
</reference>
<name>A0A0N0E0V5_LEPPY</name>
<feature type="domain" description="ATP-dependent DNA ligase family profile" evidence="7">
    <location>
        <begin position="405"/>
        <end position="587"/>
    </location>
</feature>
<dbReference type="GO" id="GO:0006281">
    <property type="term" value="P:DNA repair"/>
    <property type="evidence" value="ECO:0007669"/>
    <property type="project" value="UniProtKB-KW"/>
</dbReference>
<keyword evidence="3" id="KW-0235">DNA replication</keyword>
<dbReference type="GO" id="GO:0005524">
    <property type="term" value="F:ATP binding"/>
    <property type="evidence" value="ECO:0007669"/>
    <property type="project" value="InterPro"/>
</dbReference>
<dbReference type="SUPFAM" id="SSF50249">
    <property type="entry name" value="Nucleic acid-binding proteins"/>
    <property type="match status" value="1"/>
</dbReference>
<proteinExistence type="predicted"/>
<dbReference type="InterPro" id="IPR025487">
    <property type="entry name" value="DUF4379"/>
</dbReference>
<dbReference type="CDD" id="cd08041">
    <property type="entry name" value="OBF_kDNA_ligase_like"/>
    <property type="match status" value="1"/>
</dbReference>
<dbReference type="InterPro" id="IPR012340">
    <property type="entry name" value="NA-bd_OB-fold"/>
</dbReference>
<dbReference type="Gene3D" id="3.30.470.30">
    <property type="entry name" value="DNA ligase/mRNA capping enzyme"/>
    <property type="match status" value="1"/>
</dbReference>
<gene>
    <name evidence="8" type="ORF">ABB37_00933</name>
</gene>
<dbReference type="PANTHER" id="PTHR47810:SF1">
    <property type="entry name" value="DNA LIGASE B"/>
    <property type="match status" value="1"/>
</dbReference>
<accession>A0A0N0E0V5</accession>
<evidence type="ECO:0000313" key="9">
    <source>
        <dbReference type="Proteomes" id="UP000037923"/>
    </source>
</evidence>
<dbReference type="Pfam" id="PF14311">
    <property type="entry name" value="DUF4379"/>
    <property type="match status" value="1"/>
</dbReference>
<dbReference type="AlphaFoldDB" id="A0A0N0E0V5"/>
<dbReference type="GO" id="GO:0006260">
    <property type="term" value="P:DNA replication"/>
    <property type="evidence" value="ECO:0007669"/>
    <property type="project" value="UniProtKB-KW"/>
</dbReference>
<dbReference type="SUPFAM" id="SSF56091">
    <property type="entry name" value="DNA ligase/mRNA capping enzyme, catalytic domain"/>
    <property type="match status" value="1"/>
</dbReference>
<dbReference type="InterPro" id="IPR012310">
    <property type="entry name" value="DNA_ligase_ATP-dep_cent"/>
</dbReference>
<evidence type="ECO:0000256" key="4">
    <source>
        <dbReference type="ARBA" id="ARBA00022763"/>
    </source>
</evidence>
<dbReference type="OrthoDB" id="411785at2759"/>
<dbReference type="EMBL" id="LGTL01000001">
    <property type="protein sequence ID" value="KPA86892.1"/>
    <property type="molecule type" value="Genomic_DNA"/>
</dbReference>
<feature type="region of interest" description="Disordered" evidence="6">
    <location>
        <begin position="501"/>
        <end position="541"/>
    </location>
</feature>
<feature type="region of interest" description="Disordered" evidence="6">
    <location>
        <begin position="355"/>
        <end position="375"/>
    </location>
</feature>
<dbReference type="RefSeq" id="XP_015665331.1">
    <property type="nucleotide sequence ID" value="XM_015797323.1"/>
</dbReference>
<feature type="region of interest" description="Disordered" evidence="6">
    <location>
        <begin position="142"/>
        <end position="182"/>
    </location>
</feature>
<feature type="region of interest" description="Disordered" evidence="6">
    <location>
        <begin position="43"/>
        <end position="66"/>
    </location>
</feature>
<comment type="cofactor">
    <cofactor evidence="1">
        <name>a divalent metal cation</name>
        <dbReference type="ChEBI" id="CHEBI:60240"/>
    </cofactor>
</comment>
<organism evidence="8 9">
    <name type="scientific">Leptomonas pyrrhocoris</name>
    <name type="common">Firebug parasite</name>
    <dbReference type="NCBI Taxonomy" id="157538"/>
    <lineage>
        <taxon>Eukaryota</taxon>
        <taxon>Discoba</taxon>
        <taxon>Euglenozoa</taxon>
        <taxon>Kinetoplastea</taxon>
        <taxon>Metakinetoplastina</taxon>
        <taxon>Trypanosomatida</taxon>
        <taxon>Trypanosomatidae</taxon>
        <taxon>Leishmaniinae</taxon>
        <taxon>Leptomonas</taxon>
    </lineage>
</organism>
<keyword evidence="4" id="KW-0227">DNA damage</keyword>
<dbReference type="EMBL" id="LGTL01000001">
    <property type="protein sequence ID" value="KPA86893.1"/>
    <property type="molecule type" value="Genomic_DNA"/>
</dbReference>
<evidence type="ECO:0000256" key="6">
    <source>
        <dbReference type="SAM" id="MobiDB-lite"/>
    </source>
</evidence>
<dbReference type="GeneID" id="26901230"/>
<evidence type="ECO:0000259" key="7">
    <source>
        <dbReference type="PROSITE" id="PS50160"/>
    </source>
</evidence>
<comment type="caution">
    <text evidence="8">The sequence shown here is derived from an EMBL/GenBank/DDBJ whole genome shotgun (WGS) entry which is preliminary data.</text>
</comment>
<keyword evidence="2 8" id="KW-0436">Ligase</keyword>
<protein>
    <submittedName>
        <fullName evidence="8">Putative mitochondrial DNA ligase k alpha</fullName>
    </submittedName>
</protein>
<dbReference type="OMA" id="FECCDDA"/>